<proteinExistence type="predicted"/>
<keyword evidence="1" id="KW-0378">Hydrolase</keyword>
<dbReference type="AlphaFoldDB" id="A0A8J6N5Z0"/>
<dbReference type="PANTHER" id="PTHR46191:SF2">
    <property type="entry name" value="HALOACID DEHALOGENASE-LIKE HYDROLASE DOMAIN-CONTAINING PROTEIN 3"/>
    <property type="match status" value="1"/>
</dbReference>
<dbReference type="InterPro" id="IPR023214">
    <property type="entry name" value="HAD_sf"/>
</dbReference>
<dbReference type="SFLD" id="SFLDG01129">
    <property type="entry name" value="C1.5:_HAD__Beta-PGM__Phosphata"/>
    <property type="match status" value="1"/>
</dbReference>
<accession>A0A8J6N5Z0</accession>
<protein>
    <submittedName>
        <fullName evidence="1">HAD hydrolase-like protein</fullName>
    </submittedName>
</protein>
<dbReference type="Gene3D" id="3.40.50.1000">
    <property type="entry name" value="HAD superfamily/HAD-like"/>
    <property type="match status" value="1"/>
</dbReference>
<dbReference type="Pfam" id="PF00702">
    <property type="entry name" value="Hydrolase"/>
    <property type="match status" value="1"/>
</dbReference>
<dbReference type="SFLD" id="SFLDS00003">
    <property type="entry name" value="Haloacid_Dehalogenase"/>
    <property type="match status" value="1"/>
</dbReference>
<reference evidence="1 2" key="1">
    <citation type="submission" date="2020-08" db="EMBL/GenBank/DDBJ databases">
        <title>Bridging the membrane lipid divide: bacteria of the FCB group superphylum have the potential to synthesize archaeal ether lipids.</title>
        <authorList>
            <person name="Villanueva L."/>
            <person name="Von Meijenfeldt F.A.B."/>
            <person name="Westbye A.B."/>
            <person name="Yadav S."/>
            <person name="Hopmans E.C."/>
            <person name="Dutilh B.E."/>
            <person name="Sinninghe Damste J.S."/>
        </authorList>
    </citation>
    <scope>NUCLEOTIDE SEQUENCE [LARGE SCALE GENOMIC DNA]</scope>
    <source>
        <strain evidence="1">NIOZ-UU82</strain>
    </source>
</reference>
<dbReference type="EMBL" id="JACNLL010000047">
    <property type="protein sequence ID" value="MBC8199338.1"/>
    <property type="molecule type" value="Genomic_DNA"/>
</dbReference>
<dbReference type="SUPFAM" id="SSF56784">
    <property type="entry name" value="HAD-like"/>
    <property type="match status" value="1"/>
</dbReference>
<evidence type="ECO:0000313" key="2">
    <source>
        <dbReference type="Proteomes" id="UP000603545"/>
    </source>
</evidence>
<dbReference type="InterPro" id="IPR036412">
    <property type="entry name" value="HAD-like_sf"/>
</dbReference>
<name>A0A8J6N5Z0_9BACT</name>
<sequence>MMFDVYGTLFISGSGDIGIAKKKSPEAYEQAYEETYELEQLLIEFKIRKTPKAVLNDFFAGIEKKHDKLRKQGIDFPEVEIDRIWMSILKNNDLVTVRKFAVRFEMIVNPVYPMPNLEEMLSACKKSKILLGIISNAQFYTSCLFEWLLDSNLEKLGFHPDLILFSYKSGHAKPSPFMFQSALERLKRLNVPANSALYIGNDMLNDIYPAKKTGFNTALFAGDTRSLRLRKDVTECKTLSPDLVITDLIQLLDYI</sequence>
<organism evidence="1 2">
    <name type="scientific">Candidatus Desulfaltia bathyphila</name>
    <dbReference type="NCBI Taxonomy" id="2841697"/>
    <lineage>
        <taxon>Bacteria</taxon>
        <taxon>Pseudomonadati</taxon>
        <taxon>Thermodesulfobacteriota</taxon>
        <taxon>Desulfobacteria</taxon>
        <taxon>Desulfobacterales</taxon>
        <taxon>Desulfobacterales incertae sedis</taxon>
        <taxon>Candidatus Desulfaltia</taxon>
    </lineage>
</organism>
<gene>
    <name evidence="1" type="ORF">H8E80_04740</name>
</gene>
<dbReference type="Proteomes" id="UP000603545">
    <property type="component" value="Unassembled WGS sequence"/>
</dbReference>
<evidence type="ECO:0000313" key="1">
    <source>
        <dbReference type="EMBL" id="MBC8199338.1"/>
    </source>
</evidence>
<dbReference type="InterPro" id="IPR051828">
    <property type="entry name" value="HAD-like_hydrolase_domain"/>
</dbReference>
<comment type="caution">
    <text evidence="1">The sequence shown here is derived from an EMBL/GenBank/DDBJ whole genome shotgun (WGS) entry which is preliminary data.</text>
</comment>
<dbReference type="PANTHER" id="PTHR46191">
    <property type="match status" value="1"/>
</dbReference>
<dbReference type="GO" id="GO:0016787">
    <property type="term" value="F:hydrolase activity"/>
    <property type="evidence" value="ECO:0007669"/>
    <property type="project" value="UniProtKB-KW"/>
</dbReference>